<dbReference type="GO" id="GO:0019253">
    <property type="term" value="P:reductive pentose-phosphate cycle"/>
    <property type="evidence" value="ECO:0007669"/>
    <property type="project" value="UniProtKB-KW"/>
</dbReference>
<keyword evidence="10" id="KW-0067">ATP-binding</keyword>
<dbReference type="SUPFAM" id="SSF52540">
    <property type="entry name" value="P-loop containing nucleoside triphosphate hydrolases"/>
    <property type="match status" value="1"/>
</dbReference>
<dbReference type="EMBL" id="JAHRHJ020000001">
    <property type="protein sequence ID" value="KAH9332036.1"/>
    <property type="molecule type" value="Genomic_DNA"/>
</dbReference>
<evidence type="ECO:0000313" key="15">
    <source>
        <dbReference type="EMBL" id="KAH9332036.1"/>
    </source>
</evidence>
<dbReference type="PANTHER" id="PTHR10285">
    <property type="entry name" value="URIDINE KINASE"/>
    <property type="match status" value="1"/>
</dbReference>
<keyword evidence="16" id="KW-1185">Reference proteome</keyword>
<comment type="caution">
    <text evidence="15">The sequence shown here is derived from an EMBL/GenBank/DDBJ whole genome shotgun (WGS) entry which is preliminary data.</text>
</comment>
<evidence type="ECO:0000313" key="16">
    <source>
        <dbReference type="Proteomes" id="UP000824469"/>
    </source>
</evidence>
<evidence type="ECO:0000256" key="11">
    <source>
        <dbReference type="ARBA" id="ARBA00031382"/>
    </source>
</evidence>
<dbReference type="AlphaFoldDB" id="A0AA38H0H8"/>
<protein>
    <recommendedName>
        <fullName evidence="4">Phosphoribulokinase, chloroplastic</fullName>
        <ecNumber evidence="3">2.7.1.19</ecNumber>
    </recommendedName>
    <alternativeName>
        <fullName evidence="11">Phosphopentokinase</fullName>
    </alternativeName>
</protein>
<reference evidence="15 16" key="1">
    <citation type="journal article" date="2021" name="Nat. Plants">
        <title>The Taxus genome provides insights into paclitaxel biosynthesis.</title>
        <authorList>
            <person name="Xiong X."/>
            <person name="Gou J."/>
            <person name="Liao Q."/>
            <person name="Li Y."/>
            <person name="Zhou Q."/>
            <person name="Bi G."/>
            <person name="Li C."/>
            <person name="Du R."/>
            <person name="Wang X."/>
            <person name="Sun T."/>
            <person name="Guo L."/>
            <person name="Liang H."/>
            <person name="Lu P."/>
            <person name="Wu Y."/>
            <person name="Zhang Z."/>
            <person name="Ro D.K."/>
            <person name="Shang Y."/>
            <person name="Huang S."/>
            <person name="Yan J."/>
        </authorList>
    </citation>
    <scope>NUCLEOTIDE SEQUENCE [LARGE SCALE GENOMIC DNA]</scope>
    <source>
        <strain evidence="15">Ta-2019</strain>
    </source>
</reference>
<accession>A0AA38H0H8</accession>
<evidence type="ECO:0000256" key="4">
    <source>
        <dbReference type="ARBA" id="ARBA00017837"/>
    </source>
</evidence>
<dbReference type="EC" id="2.7.1.19" evidence="3"/>
<dbReference type="InterPro" id="IPR006082">
    <property type="entry name" value="PRK"/>
</dbReference>
<evidence type="ECO:0000256" key="3">
    <source>
        <dbReference type="ARBA" id="ARBA00012042"/>
    </source>
</evidence>
<evidence type="ECO:0000259" key="14">
    <source>
        <dbReference type="Pfam" id="PF00485"/>
    </source>
</evidence>
<keyword evidence="8" id="KW-0547">Nucleotide-binding</keyword>
<evidence type="ECO:0000256" key="6">
    <source>
        <dbReference type="ARBA" id="ARBA00022567"/>
    </source>
</evidence>
<evidence type="ECO:0000256" key="2">
    <source>
        <dbReference type="ARBA" id="ARBA00009719"/>
    </source>
</evidence>
<feature type="region of interest" description="Disordered" evidence="13">
    <location>
        <begin position="83"/>
        <end position="105"/>
    </location>
</feature>
<keyword evidence="9" id="KW-0418">Kinase</keyword>
<feature type="non-terminal residue" evidence="15">
    <location>
        <position position="1"/>
    </location>
</feature>
<dbReference type="Proteomes" id="UP000824469">
    <property type="component" value="Unassembled WGS sequence"/>
</dbReference>
<dbReference type="Pfam" id="PF00485">
    <property type="entry name" value="PRK"/>
    <property type="match status" value="1"/>
</dbReference>
<evidence type="ECO:0000256" key="9">
    <source>
        <dbReference type="ARBA" id="ARBA00022777"/>
    </source>
</evidence>
<dbReference type="GO" id="GO:0008974">
    <property type="term" value="F:phosphoribulokinase activity"/>
    <property type="evidence" value="ECO:0007669"/>
    <property type="project" value="UniProtKB-EC"/>
</dbReference>
<dbReference type="GO" id="GO:0005524">
    <property type="term" value="F:ATP binding"/>
    <property type="evidence" value="ECO:0007669"/>
    <property type="project" value="UniProtKB-KW"/>
</dbReference>
<keyword evidence="5" id="KW-0602">Photosynthesis</keyword>
<proteinExistence type="inferred from homology"/>
<evidence type="ECO:0000256" key="5">
    <source>
        <dbReference type="ARBA" id="ARBA00022531"/>
    </source>
</evidence>
<organism evidence="15 16">
    <name type="scientific">Taxus chinensis</name>
    <name type="common">Chinese yew</name>
    <name type="synonym">Taxus wallichiana var. chinensis</name>
    <dbReference type="NCBI Taxonomy" id="29808"/>
    <lineage>
        <taxon>Eukaryota</taxon>
        <taxon>Viridiplantae</taxon>
        <taxon>Streptophyta</taxon>
        <taxon>Embryophyta</taxon>
        <taxon>Tracheophyta</taxon>
        <taxon>Spermatophyta</taxon>
        <taxon>Pinopsida</taxon>
        <taxon>Pinidae</taxon>
        <taxon>Conifers II</taxon>
        <taxon>Cupressales</taxon>
        <taxon>Taxaceae</taxon>
        <taxon>Taxus</taxon>
    </lineage>
</organism>
<feature type="domain" description="Phosphoribulokinase/uridine kinase" evidence="14">
    <location>
        <begin position="62"/>
        <end position="219"/>
    </location>
</feature>
<dbReference type="InterPro" id="IPR027417">
    <property type="entry name" value="P-loop_NTPase"/>
</dbReference>
<evidence type="ECO:0000256" key="7">
    <source>
        <dbReference type="ARBA" id="ARBA00022679"/>
    </source>
</evidence>
<evidence type="ECO:0000256" key="10">
    <source>
        <dbReference type="ARBA" id="ARBA00022840"/>
    </source>
</evidence>
<feature type="compositionally biased region" description="Pro residues" evidence="13">
    <location>
        <begin position="89"/>
        <end position="100"/>
    </location>
</feature>
<comment type="similarity">
    <text evidence="2">Belongs to the phosphoribulokinase family.</text>
</comment>
<sequence>MASAAAPYSSSSAYNSHSHDLKWFHKTHKTKLFNSGFKRQNRDWATVICRETAESYSHRSVVVGLAADSGCGKSTFMRRLLSVVGGSPSPSPPPPPPRPANPHSNTLVSNDATVICLDDYHSLDRIGRKEEGITALHPRANNFDLMYAHVKALKEGVPVMKPVYNHCTGLLDPPEYILPPKILIIEGLHPLYDVRVRSLLDFSIYLDISDEVKFAWKIQ</sequence>
<keyword evidence="6" id="KW-0113">Calvin cycle</keyword>
<evidence type="ECO:0000256" key="1">
    <source>
        <dbReference type="ARBA" id="ARBA00005215"/>
    </source>
</evidence>
<evidence type="ECO:0000256" key="8">
    <source>
        <dbReference type="ARBA" id="ARBA00022741"/>
    </source>
</evidence>
<name>A0AA38H0H8_TAXCH</name>
<dbReference type="PRINTS" id="PR00478">
    <property type="entry name" value="PHRIBLKINASE"/>
</dbReference>
<evidence type="ECO:0000256" key="12">
    <source>
        <dbReference type="ARBA" id="ARBA00047663"/>
    </source>
</evidence>
<keyword evidence="7" id="KW-0808">Transferase</keyword>
<comment type="catalytic activity">
    <reaction evidence="12">
        <text>D-ribulose 5-phosphate + ATP = D-ribulose 1,5-bisphosphate + ADP + H(+)</text>
        <dbReference type="Rhea" id="RHEA:19365"/>
        <dbReference type="ChEBI" id="CHEBI:15378"/>
        <dbReference type="ChEBI" id="CHEBI:30616"/>
        <dbReference type="ChEBI" id="CHEBI:57870"/>
        <dbReference type="ChEBI" id="CHEBI:58121"/>
        <dbReference type="ChEBI" id="CHEBI:456216"/>
        <dbReference type="EC" id="2.7.1.19"/>
    </reaction>
</comment>
<comment type="pathway">
    <text evidence="1">Carbohydrate biosynthesis; Calvin cycle.</text>
</comment>
<dbReference type="Gene3D" id="3.40.50.300">
    <property type="entry name" value="P-loop containing nucleotide triphosphate hydrolases"/>
    <property type="match status" value="1"/>
</dbReference>
<gene>
    <name evidence="15" type="ORF">KI387_004144</name>
</gene>
<evidence type="ECO:0000256" key="13">
    <source>
        <dbReference type="SAM" id="MobiDB-lite"/>
    </source>
</evidence>
<dbReference type="InterPro" id="IPR006083">
    <property type="entry name" value="PRK/URK"/>
</dbReference>